<dbReference type="PANTHER" id="PTHR28570:SF4">
    <property type="entry name" value="VACUOLAR AMINOPEPTIDASE 1"/>
    <property type="match status" value="1"/>
</dbReference>
<dbReference type="Proteomes" id="UP000694255">
    <property type="component" value="Unassembled WGS sequence"/>
</dbReference>
<dbReference type="InterPro" id="IPR001948">
    <property type="entry name" value="Peptidase_M18"/>
</dbReference>
<evidence type="ECO:0000313" key="5">
    <source>
        <dbReference type="Proteomes" id="UP000694255"/>
    </source>
</evidence>
<dbReference type="EMBL" id="JAGSYN010000120">
    <property type="protein sequence ID" value="KAG7663728.1"/>
    <property type="molecule type" value="Genomic_DNA"/>
</dbReference>
<dbReference type="Pfam" id="PF02127">
    <property type="entry name" value="Peptidase_M18"/>
    <property type="match status" value="2"/>
</dbReference>
<dbReference type="GO" id="GO:0008270">
    <property type="term" value="F:zinc ion binding"/>
    <property type="evidence" value="ECO:0007669"/>
    <property type="project" value="InterPro"/>
</dbReference>
<accession>A0A8J5QNU8</accession>
<proteinExistence type="predicted"/>
<protein>
    <submittedName>
        <fullName evidence="4">LAP4</fullName>
    </submittedName>
</protein>
<evidence type="ECO:0000313" key="4">
    <source>
        <dbReference type="EMBL" id="KAG7663728.1"/>
    </source>
</evidence>
<dbReference type="GO" id="GO:0005634">
    <property type="term" value="C:nucleus"/>
    <property type="evidence" value="ECO:0007669"/>
    <property type="project" value="UniProtKB-UniRule"/>
</dbReference>
<dbReference type="GO" id="GO:0006508">
    <property type="term" value="P:proteolysis"/>
    <property type="evidence" value="ECO:0007669"/>
    <property type="project" value="InterPro"/>
</dbReference>
<name>A0A8J5QNU8_9ASCO</name>
<dbReference type="GeneID" id="73469538"/>
<dbReference type="RefSeq" id="XP_049263960.1">
    <property type="nucleotide sequence ID" value="XM_049406519.1"/>
</dbReference>
<evidence type="ECO:0000259" key="3">
    <source>
        <dbReference type="PROSITE" id="PS50118"/>
    </source>
</evidence>
<reference evidence="4 5" key="1">
    <citation type="journal article" date="2021" name="DNA Res.">
        <title>Genome analysis of Candida subhashii reveals its hybrid nature and dual mitochondrial genome conformations.</title>
        <authorList>
            <person name="Mixao V."/>
            <person name="Hegedusova E."/>
            <person name="Saus E."/>
            <person name="Pryszcz L.P."/>
            <person name="Cillingova A."/>
            <person name="Nosek J."/>
            <person name="Gabaldon T."/>
        </authorList>
    </citation>
    <scope>NUCLEOTIDE SEQUENCE [LARGE SCALE GENOMIC DNA]</scope>
    <source>
        <strain evidence="4 5">CBS 10753</strain>
    </source>
</reference>
<evidence type="ECO:0000256" key="2">
    <source>
        <dbReference type="SAM" id="MobiDB-lite"/>
    </source>
</evidence>
<gene>
    <name evidence="4" type="ORF">J8A68_002737</name>
</gene>
<dbReference type="SMART" id="SM00398">
    <property type="entry name" value="HMG"/>
    <property type="match status" value="1"/>
</dbReference>
<evidence type="ECO:0000256" key="1">
    <source>
        <dbReference type="PROSITE-ProRule" id="PRU00267"/>
    </source>
</evidence>
<dbReference type="GO" id="GO:0003677">
    <property type="term" value="F:DNA binding"/>
    <property type="evidence" value="ECO:0007669"/>
    <property type="project" value="UniProtKB-UniRule"/>
</dbReference>
<dbReference type="PANTHER" id="PTHR28570">
    <property type="entry name" value="ASPARTYL AMINOPEPTIDASE"/>
    <property type="match status" value="1"/>
</dbReference>
<feature type="compositionally biased region" description="Polar residues" evidence="2">
    <location>
        <begin position="23"/>
        <end position="57"/>
    </location>
</feature>
<comment type="caution">
    <text evidence="4">The sequence shown here is derived from an EMBL/GenBank/DDBJ whole genome shotgun (WGS) entry which is preliminary data.</text>
</comment>
<organism evidence="4 5">
    <name type="scientific">[Candida] subhashii</name>
    <dbReference type="NCBI Taxonomy" id="561895"/>
    <lineage>
        <taxon>Eukaryota</taxon>
        <taxon>Fungi</taxon>
        <taxon>Dikarya</taxon>
        <taxon>Ascomycota</taxon>
        <taxon>Saccharomycotina</taxon>
        <taxon>Pichiomycetes</taxon>
        <taxon>Debaryomycetaceae</taxon>
        <taxon>Spathaspora</taxon>
    </lineage>
</organism>
<feature type="domain" description="HMG box" evidence="3">
    <location>
        <begin position="395"/>
        <end position="464"/>
    </location>
</feature>
<dbReference type="GO" id="GO:0000324">
    <property type="term" value="C:fungal-type vacuole"/>
    <property type="evidence" value="ECO:0007669"/>
    <property type="project" value="TreeGrafter"/>
</dbReference>
<keyword evidence="1" id="KW-0238">DNA-binding</keyword>
<keyword evidence="5" id="KW-1185">Reference proteome</keyword>
<feature type="DNA-binding region" description="HMG box" evidence="1">
    <location>
        <begin position="395"/>
        <end position="464"/>
    </location>
</feature>
<dbReference type="PROSITE" id="PS50118">
    <property type="entry name" value="HMG_BOX_2"/>
    <property type="match status" value="1"/>
</dbReference>
<dbReference type="OrthoDB" id="9880441at2759"/>
<dbReference type="AlphaFoldDB" id="A0A8J5QNU8"/>
<dbReference type="CDD" id="cd01390">
    <property type="entry name" value="HMG-box_NHP6-like"/>
    <property type="match status" value="1"/>
</dbReference>
<sequence>MEHIKSTNESPVSRSLTRESNDSMETPSESSTSDTISNYGETPISNSPNLHPSNPTIPSDPYHQYYESYASQFIDFMKENPTTYHVISHFKSLLSNNGFTYLKDNEPIKDLKSGFYYTAKDDQCLIAFIIGGTWEPENGSCFVGSHCDALSVKLNPRGSLHSQIEGYELLGVAPYSGSLNNLWLSRDLGIAGSILIRHEETGKVERKLISSHPHPIAFIPQLAPHFGIEKDSYNKQTEMVPIFGHSTEELIPTEEEKSSKFYKRHSLALLRYICKLANTNISSIVDIDLQLDDIQPAHRGGLNQEFIYSASLDDRLCAFDSIYGLLEFSHQFLLGNMEIKDYDGLSGVYLANNEEIGSATRTGAGGGFLIDILRSIVASKATERGNASRKKICSHPKCLSPYMCFANDHRDIIRTENPGISFGQVGSLLGKKWNALTPEEKHYYESKTPKADKKIYKKENQMEELFKLTTNTIFLSTDVTHALNPNFKEVYLDKNFPLPNTGPSIKFDSNGHVLSDSISWEFLSRIVNTYLPGIKLQQFHIRNDSRSGGTIGPIMSNGNRGLNGAKMIIDVGLPILSMHSIRSIMGYKDVGIGVRFFKSVFEHWQSTISKMEQFSETNVAVT</sequence>
<keyword evidence="1" id="KW-0539">Nucleus</keyword>
<dbReference type="GO" id="GO:0070006">
    <property type="term" value="F:metalloaminopeptidase activity"/>
    <property type="evidence" value="ECO:0007669"/>
    <property type="project" value="TreeGrafter"/>
</dbReference>
<feature type="region of interest" description="Disordered" evidence="2">
    <location>
        <begin position="1"/>
        <end position="58"/>
    </location>
</feature>
<dbReference type="InterPro" id="IPR009071">
    <property type="entry name" value="HMG_box_dom"/>
</dbReference>